<comment type="caution">
    <text evidence="4">The sequence shown here is derived from an EMBL/GenBank/DDBJ whole genome shotgun (WGS) entry which is preliminary data.</text>
</comment>
<dbReference type="Gene3D" id="2.60.40.3080">
    <property type="match status" value="1"/>
</dbReference>
<dbReference type="EMBL" id="JAIQZE010000008">
    <property type="protein sequence ID" value="MBZ9778931.1"/>
    <property type="molecule type" value="Genomic_DNA"/>
</dbReference>
<evidence type="ECO:0000256" key="2">
    <source>
        <dbReference type="SAM" id="SignalP"/>
    </source>
</evidence>
<gene>
    <name evidence="4" type="ORF">LB452_08350</name>
</gene>
<dbReference type="Proteomes" id="UP001199314">
    <property type="component" value="Unassembled WGS sequence"/>
</dbReference>
<evidence type="ECO:0000313" key="4">
    <source>
        <dbReference type="EMBL" id="MBZ9778931.1"/>
    </source>
</evidence>
<feature type="domain" description="Secretion system C-terminal sorting" evidence="3">
    <location>
        <begin position="125"/>
        <end position="193"/>
    </location>
</feature>
<name>A0ABS7XIY0_9FLAO</name>
<dbReference type="RefSeq" id="WP_224461281.1">
    <property type="nucleotide sequence ID" value="NZ_JAIQZE010000008.1"/>
</dbReference>
<feature type="signal peptide" evidence="2">
    <location>
        <begin position="1"/>
        <end position="22"/>
    </location>
</feature>
<evidence type="ECO:0000259" key="3">
    <source>
        <dbReference type="Pfam" id="PF18962"/>
    </source>
</evidence>
<keyword evidence="5" id="KW-1185">Reference proteome</keyword>
<keyword evidence="1 2" id="KW-0732">Signal</keyword>
<reference evidence="5" key="1">
    <citation type="submission" date="2023-07" db="EMBL/GenBank/DDBJ databases">
        <title>Novel species isolated from saline lakes on Tibetan Plateau.</title>
        <authorList>
            <person name="Lu H."/>
        </authorList>
    </citation>
    <scope>NUCLEOTIDE SEQUENCE [LARGE SCALE GENOMIC DNA]</scope>
    <source>
        <strain evidence="5">CAK8W</strain>
    </source>
</reference>
<organism evidence="4 5">
    <name type="scientific">Psychroflexus longus</name>
    <dbReference type="NCBI Taxonomy" id="2873596"/>
    <lineage>
        <taxon>Bacteria</taxon>
        <taxon>Pseudomonadati</taxon>
        <taxon>Bacteroidota</taxon>
        <taxon>Flavobacteriia</taxon>
        <taxon>Flavobacteriales</taxon>
        <taxon>Flavobacteriaceae</taxon>
        <taxon>Psychroflexus</taxon>
    </lineage>
</organism>
<evidence type="ECO:0000313" key="5">
    <source>
        <dbReference type="Proteomes" id="UP001199314"/>
    </source>
</evidence>
<accession>A0ABS7XIY0</accession>
<protein>
    <submittedName>
        <fullName evidence="4">T9SS type A sorting domain-containing protein</fullName>
    </submittedName>
</protein>
<proteinExistence type="predicted"/>
<sequence>MNTIFKISLSFILLIVSFSVTAARQFEVKVNSENVLEIQITGNDDDNKLSFIDAEGKLLFVDTELSQPYLKKISLKTLPKGTYTISLENSNLITYKSVLKTSKGIQVEDYGVVFKPKFKVMNTNKRKVRVSFTNPTKDFTQMKIYDAKGHLIMNVKGKDLVFKKTLDFSEAPAGEYSVAINSRGNSYMEKLYIK</sequence>
<dbReference type="Pfam" id="PF18962">
    <property type="entry name" value="Por_Secre_tail"/>
    <property type="match status" value="1"/>
</dbReference>
<evidence type="ECO:0000256" key="1">
    <source>
        <dbReference type="ARBA" id="ARBA00022729"/>
    </source>
</evidence>
<feature type="chain" id="PRO_5046898889" evidence="2">
    <location>
        <begin position="23"/>
        <end position="194"/>
    </location>
</feature>
<dbReference type="InterPro" id="IPR026444">
    <property type="entry name" value="Secre_tail"/>
</dbReference>